<proteinExistence type="predicted"/>
<reference evidence="3" key="4">
    <citation type="submission" date="2015-06" db="UniProtKB">
        <authorList>
            <consortium name="EnsemblMetazoa"/>
        </authorList>
    </citation>
    <scope>IDENTIFICATION</scope>
</reference>
<accession>W5JWU2</accession>
<dbReference type="EnsemblMetazoa" id="ADAC000614-RA">
    <property type="protein sequence ID" value="ADAC000614-PA"/>
    <property type="gene ID" value="ADAC000614"/>
</dbReference>
<evidence type="ECO:0000313" key="3">
    <source>
        <dbReference type="EnsemblMetazoa" id="ADAC000614-PA"/>
    </source>
</evidence>
<organism evidence="2">
    <name type="scientific">Anopheles darlingi</name>
    <name type="common">Mosquito</name>
    <dbReference type="NCBI Taxonomy" id="43151"/>
    <lineage>
        <taxon>Eukaryota</taxon>
        <taxon>Metazoa</taxon>
        <taxon>Ecdysozoa</taxon>
        <taxon>Arthropoda</taxon>
        <taxon>Hexapoda</taxon>
        <taxon>Insecta</taxon>
        <taxon>Pterygota</taxon>
        <taxon>Neoptera</taxon>
        <taxon>Endopterygota</taxon>
        <taxon>Diptera</taxon>
        <taxon>Nematocera</taxon>
        <taxon>Culicoidea</taxon>
        <taxon>Culicidae</taxon>
        <taxon>Anophelinae</taxon>
        <taxon>Anopheles</taxon>
    </lineage>
</organism>
<keyword evidence="1" id="KW-0472">Membrane</keyword>
<dbReference type="EMBL" id="ADMH02000153">
    <property type="protein sequence ID" value="ETN67564.1"/>
    <property type="molecule type" value="Genomic_DNA"/>
</dbReference>
<reference evidence="2" key="2">
    <citation type="submission" date="2010-05" db="EMBL/GenBank/DDBJ databases">
        <authorList>
            <person name="Almeida L.G."/>
            <person name="Nicolas M.F."/>
            <person name="Souza R.C."/>
            <person name="Vasconcelos A.T.R."/>
        </authorList>
    </citation>
    <scope>NUCLEOTIDE SEQUENCE</scope>
</reference>
<dbReference type="HOGENOM" id="CLU_977337_0_0_1"/>
<reference evidence="2 4" key="1">
    <citation type="journal article" date="2010" name="BMC Genomics">
        <title>Combination of measures distinguishes pre-miRNAs from other stem-loops in the genome of the newly sequenced Anopheles darlingi.</title>
        <authorList>
            <person name="Mendes N.D."/>
            <person name="Freitas A.T."/>
            <person name="Vasconcelos A.T."/>
            <person name="Sagot M.F."/>
        </authorList>
    </citation>
    <scope>NUCLEOTIDE SEQUENCE</scope>
</reference>
<keyword evidence="4" id="KW-1185">Reference proteome</keyword>
<protein>
    <submittedName>
        <fullName evidence="2 3">Uncharacterized protein</fullName>
    </submittedName>
</protein>
<dbReference type="VEuPathDB" id="VectorBase:ADAR2_003503"/>
<name>W5JWU2_ANODA</name>
<evidence type="ECO:0000313" key="2">
    <source>
        <dbReference type="EMBL" id="ETN67564.1"/>
    </source>
</evidence>
<reference evidence="2" key="3">
    <citation type="journal article" date="2013" name="Nucleic Acids Res.">
        <title>The genome of Anopheles darlingi, the main neotropical malaria vector.</title>
        <authorList>
            <person name="Marinotti O."/>
            <person name="Cerqueira G.C."/>
            <person name="de Almeida L.G."/>
            <person name="Ferro M.I."/>
            <person name="Loreto E.L."/>
            <person name="Zaha A."/>
            <person name="Teixeira S.M."/>
            <person name="Wespiser A.R."/>
            <person name="Almeida E Silva A."/>
            <person name="Schlindwein A.D."/>
            <person name="Pacheco A.C."/>
            <person name="Silva A.L."/>
            <person name="Graveley B.R."/>
            <person name="Walenz B.P."/>
            <person name="Lima Bde A."/>
            <person name="Ribeiro C.A."/>
            <person name="Nunes-Silva C.G."/>
            <person name="de Carvalho C.R."/>
            <person name="Soares C.M."/>
            <person name="de Menezes C.B."/>
            <person name="Matiolli C."/>
            <person name="Caffrey D."/>
            <person name="Araujo D.A."/>
            <person name="de Oliveira D.M."/>
            <person name="Golenbock D."/>
            <person name="Grisard E.C."/>
            <person name="Fantinatti-Garboggini F."/>
            <person name="de Carvalho F.M."/>
            <person name="Barcellos F.G."/>
            <person name="Prosdocimi F."/>
            <person name="May G."/>
            <person name="Azevedo Junior G.M."/>
            <person name="Guimaraes G.M."/>
            <person name="Goldman G.H."/>
            <person name="Padilha I.Q."/>
            <person name="Batista Jda S."/>
            <person name="Ferro J.A."/>
            <person name="Ribeiro J.M."/>
            <person name="Fietto J.L."/>
            <person name="Dabbas K.M."/>
            <person name="Cerdeira L."/>
            <person name="Agnez-Lima L.F."/>
            <person name="Brocchi M."/>
            <person name="de Carvalho M.O."/>
            <person name="Teixeira Mde M."/>
            <person name="Diniz Maia Mde M."/>
            <person name="Goldman M.H."/>
            <person name="Cruz Schneider M.P."/>
            <person name="Felipe M.S."/>
            <person name="Hungria M."/>
            <person name="Nicolas M.F."/>
            <person name="Pereira M."/>
            <person name="Montes M.A."/>
            <person name="Cantao M.E."/>
            <person name="Vincentz M."/>
            <person name="Rafael M.S."/>
            <person name="Silverman N."/>
            <person name="Stoco P.H."/>
            <person name="Souza R.C."/>
            <person name="Vicentini R."/>
            <person name="Gazzinelli R.T."/>
            <person name="Neves Rde O."/>
            <person name="Silva R."/>
            <person name="Astolfi-Filho S."/>
            <person name="Maciel T.E."/>
            <person name="Urmenyi T.P."/>
            <person name="Tadei W.P."/>
            <person name="Camargo E.P."/>
            <person name="de Vasconcelos A.T."/>
        </authorList>
    </citation>
    <scope>NUCLEOTIDE SEQUENCE</scope>
</reference>
<dbReference type="eggNOG" id="KOG1362">
    <property type="taxonomic scope" value="Eukaryota"/>
</dbReference>
<evidence type="ECO:0000313" key="4">
    <source>
        <dbReference type="Proteomes" id="UP000000673"/>
    </source>
</evidence>
<keyword evidence="1" id="KW-1133">Transmembrane helix</keyword>
<dbReference type="Proteomes" id="UP000000673">
    <property type="component" value="Unassembled WGS sequence"/>
</dbReference>
<dbReference type="AlphaFoldDB" id="W5JWU2"/>
<sequence length="285" mass="32584">MENSENINQSAKQAKCTDTIWMVVYVVCWFVIVALSICWIYFRFPHPTINVTDLLGNTCGVGSNQRNPNLPLSGINMIDKPYKHYYDSDEPGHSISNCVKECPLRDLSTIDDLVRYFEEFQINYCQYDLNISRLARDTSETTYFDPTVSCPKLPVYRSIPILGRCIPTGKNAPIQQTKKLLASIRFWEVAQQMFNDLLDGQSIRNKRCFRYSSNAYVMIARNKINFNEAANSMVGDTLLVCVCNSIREKDDCGRFKEYSLAAIFNPEAVNEISMQERQVAHSSEA</sequence>
<dbReference type="STRING" id="43151.W5JWU2"/>
<evidence type="ECO:0000256" key="1">
    <source>
        <dbReference type="SAM" id="Phobius"/>
    </source>
</evidence>
<dbReference type="VEuPathDB" id="VectorBase:ADAC000614"/>
<feature type="transmembrane region" description="Helical" evidence="1">
    <location>
        <begin position="20"/>
        <end position="42"/>
    </location>
</feature>
<keyword evidence="1" id="KW-0812">Transmembrane</keyword>
<gene>
    <name evidence="2" type="ORF">AND_000614</name>
</gene>